<protein>
    <recommendedName>
        <fullName evidence="1">DUF6268 domain-containing protein</fullName>
    </recommendedName>
</protein>
<dbReference type="InterPro" id="IPR046235">
    <property type="entry name" value="DUF6268"/>
</dbReference>
<evidence type="ECO:0000313" key="2">
    <source>
        <dbReference type="EMBL" id="RVT78579.1"/>
    </source>
</evidence>
<dbReference type="EMBL" id="SACJ01000002">
    <property type="protein sequence ID" value="RVT78579.1"/>
    <property type="molecule type" value="Genomic_DNA"/>
</dbReference>
<proteinExistence type="predicted"/>
<dbReference type="Pfam" id="PF19783">
    <property type="entry name" value="DUF6268"/>
    <property type="match status" value="1"/>
</dbReference>
<gene>
    <name evidence="2" type="ORF">EOD40_04920</name>
</gene>
<accession>A0A3S2URR4</accession>
<feature type="domain" description="DUF6268" evidence="1">
    <location>
        <begin position="9"/>
        <end position="270"/>
    </location>
</feature>
<name>A0A3S2URR4_9FLAO</name>
<dbReference type="OrthoDB" id="1375732at2"/>
<organism evidence="2 3">
    <name type="scientific">Flavobacterium sufflavum</name>
    <dbReference type="NCBI Taxonomy" id="1921138"/>
    <lineage>
        <taxon>Bacteria</taxon>
        <taxon>Pseudomonadati</taxon>
        <taxon>Bacteroidota</taxon>
        <taxon>Flavobacteriia</taxon>
        <taxon>Flavobacteriales</taxon>
        <taxon>Flavobacteriaceae</taxon>
        <taxon>Flavobacterium</taxon>
    </lineage>
</organism>
<dbReference type="RefSeq" id="WP_128193780.1">
    <property type="nucleotide sequence ID" value="NZ_SACJ01000002.1"/>
</dbReference>
<evidence type="ECO:0000259" key="1">
    <source>
        <dbReference type="Pfam" id="PF19783"/>
    </source>
</evidence>
<dbReference type="AlphaFoldDB" id="A0A3S2URR4"/>
<dbReference type="Proteomes" id="UP000285211">
    <property type="component" value="Unassembled WGS sequence"/>
</dbReference>
<keyword evidence="3" id="KW-1185">Reference proteome</keyword>
<comment type="caution">
    <text evidence="2">The sequence shown here is derived from an EMBL/GenBank/DDBJ whole genome shotgun (WGS) entry which is preliminary data.</text>
</comment>
<evidence type="ECO:0000313" key="3">
    <source>
        <dbReference type="Proteomes" id="UP000285211"/>
    </source>
</evidence>
<reference evidence="2 3" key="1">
    <citation type="submission" date="2019-01" db="EMBL/GenBank/DDBJ databases">
        <authorList>
            <person name="Chen W.-M."/>
        </authorList>
    </citation>
    <scope>NUCLEOTIDE SEQUENCE [LARGE SCALE GENOMIC DNA]</scope>
    <source>
        <strain evidence="2 3">BBQ-12</strain>
    </source>
</reference>
<sequence>MISILKISAQSSYSLELNLKTIPTKEITKNETGIGFSFDENLDSKNKITNSLSYKNTSLNYNLENYYSENNNNKYNRIENNFGLVHQINNKMDWDFEFKTVATFEKSLGFSDVTILGGTGIKYDFNGNNTIHLGVKRMTVFGKAEVLPTVAFYSKLNSNTAIEIGFPNSSISYSNNERNAFRLTNTFSGEYYNLDQAKAINSNLSATKMSFSQMTTALEYERNIDRNWFMSFQGGYDFNKKYTLTNDRGTTQFNFNANDGYHFNIGIKYKQ</sequence>